<dbReference type="OrthoDB" id="9807403at2"/>
<comment type="subcellular location">
    <subcellularLocation>
        <location evidence="1 8">Cytoplasm</location>
    </subcellularLocation>
</comment>
<dbReference type="NCBIfam" id="TIGR02433">
    <property type="entry name" value="lysidine_TilS_C"/>
    <property type="match status" value="1"/>
</dbReference>
<dbReference type="RefSeq" id="WP_066669627.1">
    <property type="nucleotide sequence ID" value="NZ_LYVF01000175.1"/>
</dbReference>
<dbReference type="HAMAP" id="MF_01161">
    <property type="entry name" value="tRNA_Ile_lys_synt"/>
    <property type="match status" value="1"/>
</dbReference>
<evidence type="ECO:0000313" key="11">
    <source>
        <dbReference type="Proteomes" id="UP000078532"/>
    </source>
</evidence>
<sequence length="478" mass="52467">MDLMRKVCALIDAFQMIKPGDLVLAGVSGGMDSVSLLHILWSLREERRFSLQAVHFNHLIRGAEARADAGLVRELAGALGLSVIAGECDVPAYRSARGLSLEEAAREARYAFFEQACRRAGANRLALGHHADDQAETILLNLLRGAGPAGLKGIPPVRGPYIRPLLHVRRREIAEYCRRHRLPFREDASNRQDTYTRNRIRLHLIPLLESEYNPRLVDALVRLGEICREEDAYLEEQAAGLYPAARRESDAGGAALELDIDALRAVPPPLRRRMLRRAWRELTGSSADLSYGHVQSLLGMLDNTAGGRAAVLPGGAEAVRAGSRLCFYCGGGRPVMVPPYFYPLAVPGCTYIPEINKTIRAELSPPGQSPDPCRLTAGEALLDRGKLPGPLFVRRRRAGDRFMPLGLGEPVRLKKFLNGCGIAAGQRDCLPLVVCGDDIVWVGGVRPGEKFKVTPLTKEFLYLRIMEGGAPVQSFSFI</sequence>
<evidence type="ECO:0000256" key="3">
    <source>
        <dbReference type="ARBA" id="ARBA00022598"/>
    </source>
</evidence>
<protein>
    <recommendedName>
        <fullName evidence="8">tRNA(Ile)-lysidine synthase</fullName>
        <ecNumber evidence="8">6.3.4.19</ecNumber>
    </recommendedName>
    <alternativeName>
        <fullName evidence="8">tRNA(Ile)-2-lysyl-cytidine synthase</fullName>
    </alternativeName>
    <alternativeName>
        <fullName evidence="8">tRNA(Ile)-lysidine synthetase</fullName>
    </alternativeName>
</protein>
<dbReference type="Pfam" id="PF01171">
    <property type="entry name" value="ATP_bind_3"/>
    <property type="match status" value="1"/>
</dbReference>
<dbReference type="NCBIfam" id="TIGR02432">
    <property type="entry name" value="lysidine_TilS_N"/>
    <property type="match status" value="1"/>
</dbReference>
<dbReference type="EMBL" id="LYVF01000175">
    <property type="protein sequence ID" value="OAT80686.1"/>
    <property type="molecule type" value="Genomic_DNA"/>
</dbReference>
<dbReference type="Proteomes" id="UP000078532">
    <property type="component" value="Unassembled WGS sequence"/>
</dbReference>
<dbReference type="InterPro" id="IPR014729">
    <property type="entry name" value="Rossmann-like_a/b/a_fold"/>
</dbReference>
<dbReference type="GO" id="GO:0032267">
    <property type="term" value="F:tRNA(Ile)-lysidine synthase activity"/>
    <property type="evidence" value="ECO:0007669"/>
    <property type="project" value="UniProtKB-EC"/>
</dbReference>
<dbReference type="InterPro" id="IPR015262">
    <property type="entry name" value="tRNA_Ile_lys_synt_subst-bd"/>
</dbReference>
<evidence type="ECO:0000256" key="5">
    <source>
        <dbReference type="ARBA" id="ARBA00022741"/>
    </source>
</evidence>
<organism evidence="10 11">
    <name type="scientific">Desulfotomaculum copahuensis</name>
    <dbReference type="NCBI Taxonomy" id="1838280"/>
    <lineage>
        <taxon>Bacteria</taxon>
        <taxon>Bacillati</taxon>
        <taxon>Bacillota</taxon>
        <taxon>Clostridia</taxon>
        <taxon>Eubacteriales</taxon>
        <taxon>Desulfotomaculaceae</taxon>
        <taxon>Desulfotomaculum</taxon>
    </lineage>
</organism>
<comment type="catalytic activity">
    <reaction evidence="7 8">
        <text>cytidine(34) in tRNA(Ile2) + L-lysine + ATP = lysidine(34) in tRNA(Ile2) + AMP + diphosphate + H(+)</text>
        <dbReference type="Rhea" id="RHEA:43744"/>
        <dbReference type="Rhea" id="RHEA-COMP:10625"/>
        <dbReference type="Rhea" id="RHEA-COMP:10670"/>
        <dbReference type="ChEBI" id="CHEBI:15378"/>
        <dbReference type="ChEBI" id="CHEBI:30616"/>
        <dbReference type="ChEBI" id="CHEBI:32551"/>
        <dbReference type="ChEBI" id="CHEBI:33019"/>
        <dbReference type="ChEBI" id="CHEBI:82748"/>
        <dbReference type="ChEBI" id="CHEBI:83665"/>
        <dbReference type="ChEBI" id="CHEBI:456215"/>
        <dbReference type="EC" id="6.3.4.19"/>
    </reaction>
</comment>
<evidence type="ECO:0000259" key="9">
    <source>
        <dbReference type="SMART" id="SM00977"/>
    </source>
</evidence>
<dbReference type="EC" id="6.3.4.19" evidence="8"/>
<comment type="domain">
    <text evidence="8">The N-terminal region contains the highly conserved SGGXDS motif, predicted to be a P-loop motif involved in ATP binding.</text>
</comment>
<dbReference type="PANTHER" id="PTHR43033:SF1">
    <property type="entry name" value="TRNA(ILE)-LYSIDINE SYNTHASE-RELATED"/>
    <property type="match status" value="1"/>
</dbReference>
<dbReference type="Pfam" id="PF09179">
    <property type="entry name" value="TilS"/>
    <property type="match status" value="1"/>
</dbReference>
<evidence type="ECO:0000256" key="8">
    <source>
        <dbReference type="HAMAP-Rule" id="MF_01161"/>
    </source>
</evidence>
<evidence type="ECO:0000256" key="7">
    <source>
        <dbReference type="ARBA" id="ARBA00048539"/>
    </source>
</evidence>
<feature type="binding site" evidence="8">
    <location>
        <begin position="28"/>
        <end position="33"/>
    </location>
    <ligand>
        <name>ATP</name>
        <dbReference type="ChEBI" id="CHEBI:30616"/>
    </ligand>
</feature>
<evidence type="ECO:0000256" key="1">
    <source>
        <dbReference type="ARBA" id="ARBA00004496"/>
    </source>
</evidence>
<dbReference type="PANTHER" id="PTHR43033">
    <property type="entry name" value="TRNA(ILE)-LYSIDINE SYNTHASE-RELATED"/>
    <property type="match status" value="1"/>
</dbReference>
<keyword evidence="5 8" id="KW-0547">Nucleotide-binding</keyword>
<dbReference type="CDD" id="cd01992">
    <property type="entry name" value="TilS_N"/>
    <property type="match status" value="1"/>
</dbReference>
<dbReference type="GO" id="GO:0006400">
    <property type="term" value="P:tRNA modification"/>
    <property type="evidence" value="ECO:0007669"/>
    <property type="project" value="UniProtKB-UniRule"/>
</dbReference>
<dbReference type="STRING" id="1838280.A6M21_13210"/>
<dbReference type="SUPFAM" id="SSF82829">
    <property type="entry name" value="MesJ substrate recognition domain-like"/>
    <property type="match status" value="1"/>
</dbReference>
<dbReference type="SUPFAM" id="SSF56037">
    <property type="entry name" value="PheT/TilS domain"/>
    <property type="match status" value="1"/>
</dbReference>
<keyword evidence="11" id="KW-1185">Reference proteome</keyword>
<keyword evidence="6 8" id="KW-0067">ATP-binding</keyword>
<evidence type="ECO:0000256" key="6">
    <source>
        <dbReference type="ARBA" id="ARBA00022840"/>
    </source>
</evidence>
<dbReference type="Pfam" id="PF11734">
    <property type="entry name" value="TilS_C"/>
    <property type="match status" value="1"/>
</dbReference>
<dbReference type="SMART" id="SM00977">
    <property type="entry name" value="TilS_C"/>
    <property type="match status" value="1"/>
</dbReference>
<dbReference type="GO" id="GO:0005737">
    <property type="term" value="C:cytoplasm"/>
    <property type="evidence" value="ECO:0007669"/>
    <property type="project" value="UniProtKB-SubCell"/>
</dbReference>
<keyword evidence="2 8" id="KW-0963">Cytoplasm</keyword>
<keyword evidence="3 8" id="KW-0436">Ligase</keyword>
<evidence type="ECO:0000256" key="4">
    <source>
        <dbReference type="ARBA" id="ARBA00022694"/>
    </source>
</evidence>
<comment type="caution">
    <text evidence="10">The sequence shown here is derived from an EMBL/GenBank/DDBJ whole genome shotgun (WGS) entry which is preliminary data.</text>
</comment>
<comment type="similarity">
    <text evidence="8">Belongs to the tRNA(Ile)-lysidine synthase family.</text>
</comment>
<dbReference type="SUPFAM" id="SSF52402">
    <property type="entry name" value="Adenine nucleotide alpha hydrolases-like"/>
    <property type="match status" value="1"/>
</dbReference>
<accession>A0A1B7LCP8</accession>
<reference evidence="10 11" key="1">
    <citation type="submission" date="2016-04" db="EMBL/GenBank/DDBJ databases">
        <authorList>
            <person name="Evans L.H."/>
            <person name="Alamgir A."/>
            <person name="Owens N."/>
            <person name="Weber N.D."/>
            <person name="Virtaneva K."/>
            <person name="Barbian K."/>
            <person name="Babar A."/>
            <person name="Rosenke K."/>
        </authorList>
    </citation>
    <scope>NUCLEOTIDE SEQUENCE [LARGE SCALE GENOMIC DNA]</scope>
    <source>
        <strain evidence="10 11">LMa1</strain>
    </source>
</reference>
<proteinExistence type="inferred from homology"/>
<dbReference type="InterPro" id="IPR012796">
    <property type="entry name" value="Lysidine-tRNA-synth_C"/>
</dbReference>
<dbReference type="GO" id="GO:0005524">
    <property type="term" value="F:ATP binding"/>
    <property type="evidence" value="ECO:0007669"/>
    <property type="project" value="UniProtKB-UniRule"/>
</dbReference>
<keyword evidence="4 8" id="KW-0819">tRNA processing</keyword>
<name>A0A1B7LCP8_9FIRM</name>
<dbReference type="InterPro" id="IPR011063">
    <property type="entry name" value="TilS/TtcA_N"/>
</dbReference>
<dbReference type="AlphaFoldDB" id="A0A1B7LCP8"/>
<feature type="domain" description="Lysidine-tRNA(Ile) synthetase C-terminal" evidence="9">
    <location>
        <begin position="391"/>
        <end position="463"/>
    </location>
</feature>
<evidence type="ECO:0000313" key="10">
    <source>
        <dbReference type="EMBL" id="OAT80686.1"/>
    </source>
</evidence>
<gene>
    <name evidence="8" type="primary">tilS</name>
    <name evidence="10" type="ORF">A6M21_13210</name>
</gene>
<dbReference type="Gene3D" id="1.20.59.20">
    <property type="match status" value="1"/>
</dbReference>
<dbReference type="InterPro" id="IPR012795">
    <property type="entry name" value="tRNA_Ile_lys_synt_N"/>
</dbReference>
<comment type="function">
    <text evidence="8">Ligates lysine onto the cytidine present at position 34 of the AUA codon-specific tRNA(Ile) that contains the anticodon CAU, in an ATP-dependent manner. Cytidine is converted to lysidine, thus changing the amino acid specificity of the tRNA from methionine to isoleucine.</text>
</comment>
<dbReference type="InterPro" id="IPR012094">
    <property type="entry name" value="tRNA_Ile_lys_synt"/>
</dbReference>
<dbReference type="Gene3D" id="3.40.50.620">
    <property type="entry name" value="HUPs"/>
    <property type="match status" value="1"/>
</dbReference>
<evidence type="ECO:0000256" key="2">
    <source>
        <dbReference type="ARBA" id="ARBA00022490"/>
    </source>
</evidence>